<protein>
    <submittedName>
        <fullName evidence="3">Uncharacterized protein</fullName>
    </submittedName>
</protein>
<dbReference type="OMA" id="TMGIRNM"/>
<dbReference type="Pfam" id="PF11927">
    <property type="entry name" value="HODM_asu-like"/>
    <property type="match status" value="1"/>
</dbReference>
<feature type="region of interest" description="Disordered" evidence="1">
    <location>
        <begin position="1"/>
        <end position="22"/>
    </location>
</feature>
<reference evidence="3 4" key="1">
    <citation type="submission" date="2017-07" db="EMBL/GenBank/DDBJ databases">
        <title>Genome sequence of the Sordaria macrospora wild type strain R19027.</title>
        <authorList>
            <person name="Nowrousian M."/>
            <person name="Teichert I."/>
            <person name="Kueck U."/>
        </authorList>
    </citation>
    <scope>NUCLEOTIDE SEQUENCE [LARGE SCALE GENOMIC DNA]</scope>
    <source>
        <strain evidence="3 4">R19027</strain>
        <tissue evidence="3">Mycelium</tissue>
    </source>
</reference>
<dbReference type="EMBL" id="NMPR01000017">
    <property type="protein sequence ID" value="KAA8634866.1"/>
    <property type="molecule type" value="Genomic_DNA"/>
</dbReference>
<dbReference type="Proteomes" id="UP000433876">
    <property type="component" value="Unassembled WGS sequence"/>
</dbReference>
<feature type="transmembrane region" description="Helical" evidence="2">
    <location>
        <begin position="47"/>
        <end position="64"/>
    </location>
</feature>
<proteinExistence type="predicted"/>
<keyword evidence="2" id="KW-0812">Transmembrane</keyword>
<gene>
    <name evidence="3" type="ORF">SMACR_07678</name>
</gene>
<feature type="region of interest" description="Disordered" evidence="1">
    <location>
        <begin position="72"/>
        <end position="106"/>
    </location>
</feature>
<evidence type="ECO:0000256" key="2">
    <source>
        <dbReference type="SAM" id="Phobius"/>
    </source>
</evidence>
<evidence type="ECO:0000256" key="1">
    <source>
        <dbReference type="SAM" id="MobiDB-lite"/>
    </source>
</evidence>
<keyword evidence="2" id="KW-0472">Membrane</keyword>
<name>A0A8S9A0B3_SORMA</name>
<evidence type="ECO:0000313" key="3">
    <source>
        <dbReference type="EMBL" id="KAA8634866.1"/>
    </source>
</evidence>
<comment type="caution">
    <text evidence="3">The sequence shown here is derived from an EMBL/GenBank/DDBJ whole genome shotgun (WGS) entry which is preliminary data.</text>
</comment>
<feature type="compositionally biased region" description="Low complexity" evidence="1">
    <location>
        <begin position="74"/>
        <end position="90"/>
    </location>
</feature>
<sequence length="460" mass="52699">MDSPLTNRTTAPLGSSASGAVDTSTKLDQLLDTLHAYRPTFKLTPQQNLLFIAFLFPSILLYLINNRYQKSKQKQPSLPSKPTTATSTASEKQSLRDRAPGTWRPSSYLFPKPPSYPSWSFENTKPLPYRPFRYGPIYHTTMGLRTIKPEDWIELDNQYAKYHGTKAFRIAERRDKCIMVAPEAAAASVELLQELVAYLPERYPTLFKRTERGIENLWSGESFDVSSLTGTGPEEEAVEQGCKAMEIAARLIQDDLILMIERADNQYYLLAGAALLPGFWRLTQKFGMSLAELHTSGDVPQYKEKLHKGMYNLFRRLKPEQMVGRNNYFIQVDDSLAWSWSIGPEDGDGEISWSMAEKNKAVEHHYFRSERQTLRRLPKTGAVCFTIRTYFEPIKAISEEEYAPGRLASAIRSWGNHVAKYKGMERYGEVLLEFLDKKHQEQVDRGLDLSREDECRAYPF</sequence>
<keyword evidence="2" id="KW-1133">Transmembrane helix</keyword>
<dbReference type="VEuPathDB" id="FungiDB:SMAC_07678"/>
<accession>A0A8S9A0B3</accession>
<dbReference type="InterPro" id="IPR021848">
    <property type="entry name" value="HODM_asu-like"/>
</dbReference>
<evidence type="ECO:0000313" key="4">
    <source>
        <dbReference type="Proteomes" id="UP000433876"/>
    </source>
</evidence>
<organism evidence="3 4">
    <name type="scientific">Sordaria macrospora</name>
    <dbReference type="NCBI Taxonomy" id="5147"/>
    <lineage>
        <taxon>Eukaryota</taxon>
        <taxon>Fungi</taxon>
        <taxon>Dikarya</taxon>
        <taxon>Ascomycota</taxon>
        <taxon>Pezizomycotina</taxon>
        <taxon>Sordariomycetes</taxon>
        <taxon>Sordariomycetidae</taxon>
        <taxon>Sordariales</taxon>
        <taxon>Sordariaceae</taxon>
        <taxon>Sordaria</taxon>
    </lineage>
</organism>
<dbReference type="AlphaFoldDB" id="A0A8S9A0B3"/>